<dbReference type="EMBL" id="LT670848">
    <property type="protein sequence ID" value="SHM92294.1"/>
    <property type="molecule type" value="Genomic_DNA"/>
</dbReference>
<dbReference type="RefSeq" id="WP_079735585.1">
    <property type="nucleotide sequence ID" value="NZ_LT670848.1"/>
</dbReference>
<dbReference type="Proteomes" id="UP000190235">
    <property type="component" value="Chromosome I"/>
</dbReference>
<accession>A0A1M7MMR4</accession>
<evidence type="ECO:0000313" key="2">
    <source>
        <dbReference type="Proteomes" id="UP000190235"/>
    </source>
</evidence>
<dbReference type="OrthoDB" id="1398031at2"/>
<dbReference type="Gene3D" id="3.90.930.1">
    <property type="match status" value="1"/>
</dbReference>
<dbReference type="AlphaFoldDB" id="A0A1M7MMR4"/>
<protein>
    <submittedName>
        <fullName evidence="1">Uncharacterized protein</fullName>
    </submittedName>
</protein>
<name>A0A1M7MMR4_9FLAO</name>
<keyword evidence="2" id="KW-1185">Reference proteome</keyword>
<evidence type="ECO:0000313" key="1">
    <source>
        <dbReference type="EMBL" id="SHM92294.1"/>
    </source>
</evidence>
<proteinExistence type="predicted"/>
<dbReference type="PROSITE" id="PS51257">
    <property type="entry name" value="PROKAR_LIPOPROTEIN"/>
    <property type="match status" value="1"/>
</dbReference>
<organism evidence="1 2">
    <name type="scientific">Salegentibacter salegens</name>
    <dbReference type="NCBI Taxonomy" id="143223"/>
    <lineage>
        <taxon>Bacteria</taxon>
        <taxon>Pseudomonadati</taxon>
        <taxon>Bacteroidota</taxon>
        <taxon>Flavobacteriia</taxon>
        <taxon>Flavobacteriales</taxon>
        <taxon>Flavobacteriaceae</taxon>
        <taxon>Salegentibacter</taxon>
    </lineage>
</organism>
<gene>
    <name evidence="1" type="ORF">SAMN05878281_2579</name>
</gene>
<reference evidence="2" key="1">
    <citation type="submission" date="2016-11" db="EMBL/GenBank/DDBJ databases">
        <authorList>
            <person name="Varghese N."/>
            <person name="Submissions S."/>
        </authorList>
    </citation>
    <scope>NUCLEOTIDE SEQUENCE [LARGE SCALE GENOMIC DNA]</scope>
    <source>
        <strain evidence="2">ACAM 48</strain>
    </source>
</reference>
<sequence>MNKKFSLSLLLVATVLLSSCQKDNNVPQSDYSIESDSSFELISQHPNGWIKEGRFHNYHLGEDVPRNEFEYYENGYIKSAKVYSSYPQQHLYMEVSRSEDNKPLWSKYYTAEGDLWFETEYQNGLPSVKKVYNEKGTAVHSYTSGELTSVAFTTTDNSGISTTLYDRTSGTKKITIVQNGKTVLEAEYDDHENFGDGMLTSNRVPLANPFAETEGFFLETRSSFFTNPIWENNADPIQFMPPYRNYYEFPIPAGAEFVVKFATEFAVTSEVYQSIIEQYPVTEDEVLVLSYQYTEGRGRYLPPFEERRALDKAMEENPSLFELKYGNEYIEKIHYGKNIFLIGALRNMPTDENAAKEIKVIAQKRMNGLINGEDRVSTEEFEILDKVWFEVKFFSTLKMHRNGMVLTSSQDYDAAVEEVMDAESSVIQLEYTPFDHMITD</sequence>